<gene>
    <name evidence="4" type="ORF">V3H18_05395</name>
</gene>
<keyword evidence="2" id="KW-0812">Transmembrane</keyword>
<feature type="transmembrane region" description="Helical" evidence="2">
    <location>
        <begin position="111"/>
        <end position="132"/>
    </location>
</feature>
<protein>
    <submittedName>
        <fullName evidence="4">DUF6460 domain-containing protein</fullName>
    </submittedName>
</protein>
<evidence type="ECO:0000256" key="1">
    <source>
        <dbReference type="SAM" id="MobiDB-lite"/>
    </source>
</evidence>
<organism evidence="4 5">
    <name type="scientific">Methylocystis borbori</name>
    <dbReference type="NCBI Taxonomy" id="3118750"/>
    <lineage>
        <taxon>Bacteria</taxon>
        <taxon>Pseudomonadati</taxon>
        <taxon>Pseudomonadota</taxon>
        <taxon>Alphaproteobacteria</taxon>
        <taxon>Hyphomicrobiales</taxon>
        <taxon>Methylocystaceae</taxon>
        <taxon>Methylocystis</taxon>
    </lineage>
</organism>
<comment type="caution">
    <text evidence="4">The sequence shown here is derived from an EMBL/GenBank/DDBJ whole genome shotgun (WGS) entry which is preliminary data.</text>
</comment>
<sequence>MSDQSPFANWPHLDRPRPPERLPENPAAERDYLILPGSPEYKEETQMASNNAFENFLGGSPLNTFVRLFFISLVVGALLMWLELRPIDILHGVQAFVDRIYQLGFGAVKELFSYVLAGAVFVIPAWLVLRLFNVTGAKR</sequence>
<dbReference type="Pfam" id="PF20061">
    <property type="entry name" value="DUF6460"/>
    <property type="match status" value="1"/>
</dbReference>
<dbReference type="InterPro" id="IPR045594">
    <property type="entry name" value="DUF6460"/>
</dbReference>
<keyword evidence="2" id="KW-1133">Transmembrane helix</keyword>
<evidence type="ECO:0000313" key="4">
    <source>
        <dbReference type="EMBL" id="MEF3365966.1"/>
    </source>
</evidence>
<feature type="compositionally biased region" description="Basic and acidic residues" evidence="1">
    <location>
        <begin position="12"/>
        <end position="24"/>
    </location>
</feature>
<reference evidence="4 5" key="1">
    <citation type="submission" date="2024-02" db="EMBL/GenBank/DDBJ databases">
        <authorList>
            <person name="Grouzdev D."/>
        </authorList>
    </citation>
    <scope>NUCLEOTIDE SEQUENCE [LARGE SCALE GENOMIC DNA]</scope>
    <source>
        <strain evidence="4 5">9N</strain>
    </source>
</reference>
<dbReference type="Proteomes" id="UP001350748">
    <property type="component" value="Unassembled WGS sequence"/>
</dbReference>
<feature type="domain" description="DUF6460" evidence="3">
    <location>
        <begin position="100"/>
        <end position="134"/>
    </location>
</feature>
<evidence type="ECO:0000256" key="2">
    <source>
        <dbReference type="SAM" id="Phobius"/>
    </source>
</evidence>
<keyword evidence="2" id="KW-0472">Membrane</keyword>
<dbReference type="EMBL" id="JAZHYN010000010">
    <property type="protein sequence ID" value="MEF3365966.1"/>
    <property type="molecule type" value="Genomic_DNA"/>
</dbReference>
<evidence type="ECO:0000259" key="3">
    <source>
        <dbReference type="Pfam" id="PF20061"/>
    </source>
</evidence>
<evidence type="ECO:0000313" key="5">
    <source>
        <dbReference type="Proteomes" id="UP001350748"/>
    </source>
</evidence>
<feature type="region of interest" description="Disordered" evidence="1">
    <location>
        <begin position="1"/>
        <end position="24"/>
    </location>
</feature>
<name>A0ABU7XHK3_9HYPH</name>
<proteinExistence type="predicted"/>
<accession>A0ABU7XHK3</accession>
<dbReference type="RefSeq" id="WP_332080920.1">
    <property type="nucleotide sequence ID" value="NZ_JAZHYN010000010.1"/>
</dbReference>
<keyword evidence="5" id="KW-1185">Reference proteome</keyword>
<feature type="transmembrane region" description="Helical" evidence="2">
    <location>
        <begin position="65"/>
        <end position="82"/>
    </location>
</feature>